<keyword evidence="2" id="KW-0548">Nucleotidyltransferase</keyword>
<feature type="compositionally biased region" description="Basic residues" evidence="1">
    <location>
        <begin position="172"/>
        <end position="186"/>
    </location>
</feature>
<proteinExistence type="predicted"/>
<dbReference type="AlphaFoldDB" id="A0A162NXK0"/>
<keyword evidence="2" id="KW-0695">RNA-directed DNA polymerase</keyword>
<keyword evidence="3" id="KW-1185">Reference proteome</keyword>
<evidence type="ECO:0000256" key="1">
    <source>
        <dbReference type="SAM" id="MobiDB-lite"/>
    </source>
</evidence>
<feature type="region of interest" description="Disordered" evidence="1">
    <location>
        <begin position="67"/>
        <end position="96"/>
    </location>
</feature>
<keyword evidence="2" id="KW-0808">Transferase</keyword>
<evidence type="ECO:0000313" key="3">
    <source>
        <dbReference type="Proteomes" id="UP000076584"/>
    </source>
</evidence>
<dbReference type="GO" id="GO:0003964">
    <property type="term" value="F:RNA-directed DNA polymerase activity"/>
    <property type="evidence" value="ECO:0007669"/>
    <property type="project" value="UniProtKB-KW"/>
</dbReference>
<dbReference type="Proteomes" id="UP000076584">
    <property type="component" value="Unassembled WGS sequence"/>
</dbReference>
<protein>
    <submittedName>
        <fullName evidence="2">Reverse transcriptase and rnase h</fullName>
    </submittedName>
</protein>
<reference evidence="2 3" key="1">
    <citation type="submission" date="2015-06" db="EMBL/GenBank/DDBJ databases">
        <title>Survival trade-offs in plant roots during colonization by closely related pathogenic and mutualistic fungi.</title>
        <authorList>
            <person name="Hacquard S."/>
            <person name="Kracher B."/>
            <person name="Hiruma K."/>
            <person name="Weinman A."/>
            <person name="Muench P."/>
            <person name="Garrido Oter R."/>
            <person name="Ver Loren van Themaat E."/>
            <person name="Dallerey J.-F."/>
            <person name="Damm U."/>
            <person name="Henrissat B."/>
            <person name="Lespinet O."/>
            <person name="Thon M."/>
            <person name="Kemen E."/>
            <person name="McHardy A.C."/>
            <person name="Schulze-Lefert P."/>
            <person name="O'Connell R.J."/>
        </authorList>
    </citation>
    <scope>NUCLEOTIDE SEQUENCE [LARGE SCALE GENOMIC DNA]</scope>
    <source>
        <strain evidence="2 3">MAFF 238704</strain>
    </source>
</reference>
<name>A0A162NXK0_COLIC</name>
<comment type="caution">
    <text evidence="2">The sequence shown here is derived from an EMBL/GenBank/DDBJ whole genome shotgun (WGS) entry which is preliminary data.</text>
</comment>
<organism evidence="2 3">
    <name type="scientific">Colletotrichum incanum</name>
    <name type="common">Soybean anthracnose fungus</name>
    <dbReference type="NCBI Taxonomy" id="1573173"/>
    <lineage>
        <taxon>Eukaryota</taxon>
        <taxon>Fungi</taxon>
        <taxon>Dikarya</taxon>
        <taxon>Ascomycota</taxon>
        <taxon>Pezizomycotina</taxon>
        <taxon>Sordariomycetes</taxon>
        <taxon>Hypocreomycetidae</taxon>
        <taxon>Glomerellales</taxon>
        <taxon>Glomerellaceae</taxon>
        <taxon>Colletotrichum</taxon>
        <taxon>Colletotrichum spaethianum species complex</taxon>
    </lineage>
</organism>
<dbReference type="EMBL" id="LFIW01000428">
    <property type="protein sequence ID" value="KZL86417.1"/>
    <property type="molecule type" value="Genomic_DNA"/>
</dbReference>
<sequence length="253" mass="29534">MASRPPRFSSLFTESRIHEWPNKHSFKFTRIYRRSNGVNAVPCYLPPLNYCDDHQPALSYYHQPPSAVFSSKHPRSSNQPGTPRREEPQNPEESTIEFTPSKFSYLQRDERFILEARLRKKTWKAIRESYMKEFPNLATPKHNTLSMKVCRLKKKYPEVRHILNERIPTRKTGRPVTRNKRMRARLSRAGDDRPAGRKRNRGVQQLSYEDAIEAGQTVLDFLGQPGNDNLTLLSDCMALLRIVGLLDRIKQEQ</sequence>
<evidence type="ECO:0000313" key="2">
    <source>
        <dbReference type="EMBL" id="KZL86417.1"/>
    </source>
</evidence>
<accession>A0A162NXK0</accession>
<gene>
    <name evidence="2" type="ORF">CI238_09678</name>
</gene>
<feature type="region of interest" description="Disordered" evidence="1">
    <location>
        <begin position="172"/>
        <end position="203"/>
    </location>
</feature>